<comment type="similarity">
    <text evidence="3">Belongs to the UbiH/COQ6 family.</text>
</comment>
<keyword evidence="4" id="KW-0285">Flavoprotein</keyword>
<organism evidence="9 10">
    <name type="scientific">Agaribacter flavus</name>
    <dbReference type="NCBI Taxonomy" id="1902781"/>
    <lineage>
        <taxon>Bacteria</taxon>
        <taxon>Pseudomonadati</taxon>
        <taxon>Pseudomonadota</taxon>
        <taxon>Gammaproteobacteria</taxon>
        <taxon>Alteromonadales</taxon>
        <taxon>Alteromonadaceae</taxon>
        <taxon>Agaribacter</taxon>
    </lineage>
</organism>
<dbReference type="InterPro" id="IPR010971">
    <property type="entry name" value="UbiH/COQ6"/>
</dbReference>
<evidence type="ECO:0000256" key="5">
    <source>
        <dbReference type="ARBA" id="ARBA00022827"/>
    </source>
</evidence>
<dbReference type="InterPro" id="IPR002938">
    <property type="entry name" value="FAD-bd"/>
</dbReference>
<gene>
    <name evidence="9" type="ORF">ACFOHL_04775</name>
</gene>
<dbReference type="Proteomes" id="UP001595478">
    <property type="component" value="Unassembled WGS sequence"/>
</dbReference>
<evidence type="ECO:0000256" key="3">
    <source>
        <dbReference type="ARBA" id="ARBA00005349"/>
    </source>
</evidence>
<keyword evidence="10" id="KW-1185">Reference proteome</keyword>
<evidence type="ECO:0000256" key="7">
    <source>
        <dbReference type="ARBA" id="ARBA00023033"/>
    </source>
</evidence>
<dbReference type="SUPFAM" id="SSF51905">
    <property type="entry name" value="FAD/NAD(P)-binding domain"/>
    <property type="match status" value="1"/>
</dbReference>
<dbReference type="Gene3D" id="3.50.50.60">
    <property type="entry name" value="FAD/NAD(P)-binding domain"/>
    <property type="match status" value="2"/>
</dbReference>
<keyword evidence="7 9" id="KW-0503">Monooxygenase</keyword>
<dbReference type="PRINTS" id="PR00420">
    <property type="entry name" value="RNGMNOXGNASE"/>
</dbReference>
<dbReference type="Pfam" id="PF01494">
    <property type="entry name" value="FAD_binding_3"/>
    <property type="match status" value="1"/>
</dbReference>
<dbReference type="EMBL" id="JBHRSW010000006">
    <property type="protein sequence ID" value="MFC3120921.1"/>
    <property type="molecule type" value="Genomic_DNA"/>
</dbReference>
<comment type="caution">
    <text evidence="9">The sequence shown here is derived from an EMBL/GenBank/DDBJ whole genome shotgun (WGS) entry which is preliminary data.</text>
</comment>
<dbReference type="InterPro" id="IPR051205">
    <property type="entry name" value="UbiH/COQ6_monooxygenase"/>
</dbReference>
<evidence type="ECO:0000256" key="1">
    <source>
        <dbReference type="ARBA" id="ARBA00001974"/>
    </source>
</evidence>
<evidence type="ECO:0000256" key="4">
    <source>
        <dbReference type="ARBA" id="ARBA00022630"/>
    </source>
</evidence>
<evidence type="ECO:0000256" key="2">
    <source>
        <dbReference type="ARBA" id="ARBA00004749"/>
    </source>
</evidence>
<evidence type="ECO:0000259" key="8">
    <source>
        <dbReference type="Pfam" id="PF01494"/>
    </source>
</evidence>
<dbReference type="GO" id="GO:0004497">
    <property type="term" value="F:monooxygenase activity"/>
    <property type="evidence" value="ECO:0007669"/>
    <property type="project" value="UniProtKB-KW"/>
</dbReference>
<proteinExistence type="inferred from homology"/>
<keyword evidence="6" id="KW-0560">Oxidoreductase</keyword>
<reference evidence="10" key="1">
    <citation type="journal article" date="2019" name="Int. J. Syst. Evol. Microbiol.">
        <title>The Global Catalogue of Microorganisms (GCM) 10K type strain sequencing project: providing services to taxonomists for standard genome sequencing and annotation.</title>
        <authorList>
            <consortium name="The Broad Institute Genomics Platform"/>
            <consortium name="The Broad Institute Genome Sequencing Center for Infectious Disease"/>
            <person name="Wu L."/>
            <person name="Ma J."/>
        </authorList>
    </citation>
    <scope>NUCLEOTIDE SEQUENCE [LARGE SCALE GENOMIC DNA]</scope>
    <source>
        <strain evidence="10">KCTC 52473</strain>
    </source>
</reference>
<dbReference type="PROSITE" id="PS51257">
    <property type="entry name" value="PROKAR_LIPOPROTEIN"/>
    <property type="match status" value="1"/>
</dbReference>
<name>A0ABV7FNS5_9ALTE</name>
<dbReference type="RefSeq" id="WP_376919062.1">
    <property type="nucleotide sequence ID" value="NZ_JBHRSW010000006.1"/>
</dbReference>
<keyword evidence="5" id="KW-0274">FAD</keyword>
<dbReference type="PANTHER" id="PTHR43876">
    <property type="entry name" value="UBIQUINONE BIOSYNTHESIS MONOOXYGENASE COQ6, MITOCHONDRIAL"/>
    <property type="match status" value="1"/>
</dbReference>
<accession>A0ABV7FNS5</accession>
<evidence type="ECO:0000313" key="9">
    <source>
        <dbReference type="EMBL" id="MFC3120921.1"/>
    </source>
</evidence>
<dbReference type="PROSITE" id="PS01304">
    <property type="entry name" value="UBIH"/>
    <property type="match status" value="1"/>
</dbReference>
<comment type="pathway">
    <text evidence="2">Cofactor biosynthesis; ubiquinone biosynthesis.</text>
</comment>
<sequence>MLNKDIDIIIAGGGVVACVAALAISKLTDFSVAIIEKHPPKQNDLHPSFDAKVIALARQTIKQLSEFDIELNDIDMGLIEAIHISDRKHIGQTHLDAKKLGFSYFGKVVRLEELGLSLYSQLKSQGIDYISPDCITDISVSKEKVTATTENHVFSAKLLVIAEGANSPTRDLLKLPVKTYDYQQTAIVSNVRMQMPHNNHAYERFTKYGPLAFLPMQLAKGEHWMSVVWTLPNDRTSEILALEEDTFCAQLQSLFGYRLGNIKASSARFSYPLMLKEATSYTHHRVICIGNAAQSLHPIAGQGFNLGIRDVANLLISMTTKNDSGKQASLGSFAQIKHYRVLCDSDKQMTIGATDSLVHMFSNHFEPLVIGRNAGLFALNHSESLKRKFSKVAMGERY</sequence>
<dbReference type="InterPro" id="IPR036188">
    <property type="entry name" value="FAD/NAD-bd_sf"/>
</dbReference>
<feature type="domain" description="FAD-binding" evidence="8">
    <location>
        <begin position="145"/>
        <end position="319"/>
    </location>
</feature>
<comment type="cofactor">
    <cofactor evidence="1">
        <name>FAD</name>
        <dbReference type="ChEBI" id="CHEBI:57692"/>
    </cofactor>
</comment>
<evidence type="ECO:0000256" key="6">
    <source>
        <dbReference type="ARBA" id="ARBA00023002"/>
    </source>
</evidence>
<evidence type="ECO:0000313" key="10">
    <source>
        <dbReference type="Proteomes" id="UP001595478"/>
    </source>
</evidence>
<protein>
    <submittedName>
        <fullName evidence="9">FAD-dependent monooxygenase</fullName>
    </submittedName>
</protein>
<dbReference type="NCBIfam" id="TIGR01988">
    <property type="entry name" value="Ubi-OHases"/>
    <property type="match status" value="1"/>
</dbReference>
<dbReference type="PANTHER" id="PTHR43876:SF8">
    <property type="entry name" value="2-OCTAPRENYL-6-METHOXYPHENOL HYDROXYLASE"/>
    <property type="match status" value="1"/>
</dbReference>
<dbReference type="InterPro" id="IPR018168">
    <property type="entry name" value="Ubi_Hdrlase_CS"/>
</dbReference>